<dbReference type="SMART" id="SM00298">
    <property type="entry name" value="CHROMO"/>
    <property type="match status" value="1"/>
</dbReference>
<evidence type="ECO:0000256" key="1">
    <source>
        <dbReference type="ARBA" id="ARBA00004123"/>
    </source>
</evidence>
<dbReference type="InterPro" id="IPR023780">
    <property type="entry name" value="Chromo_domain"/>
</dbReference>
<evidence type="ECO:0000259" key="4">
    <source>
        <dbReference type="PROSITE" id="PS50013"/>
    </source>
</evidence>
<feature type="region of interest" description="Disordered" evidence="3">
    <location>
        <begin position="1"/>
        <end position="24"/>
    </location>
</feature>
<dbReference type="Proteomes" id="UP001152523">
    <property type="component" value="Unassembled WGS sequence"/>
</dbReference>
<dbReference type="GO" id="GO:0005634">
    <property type="term" value="C:nucleus"/>
    <property type="evidence" value="ECO:0007669"/>
    <property type="project" value="UniProtKB-SubCell"/>
</dbReference>
<feature type="domain" description="Chromo" evidence="4">
    <location>
        <begin position="115"/>
        <end position="174"/>
    </location>
</feature>
<feature type="compositionally biased region" description="Basic residues" evidence="3">
    <location>
        <begin position="166"/>
        <end position="176"/>
    </location>
</feature>
<dbReference type="PANTHER" id="PTHR47240:SF2">
    <property type="entry name" value="CHROMO DOMAIN-CONTAINING PROTEIN LHP1"/>
    <property type="match status" value="1"/>
</dbReference>
<evidence type="ECO:0000256" key="3">
    <source>
        <dbReference type="SAM" id="MobiDB-lite"/>
    </source>
</evidence>
<reference evidence="5" key="1">
    <citation type="submission" date="2022-07" db="EMBL/GenBank/DDBJ databases">
        <authorList>
            <person name="Macas J."/>
            <person name="Novak P."/>
            <person name="Neumann P."/>
        </authorList>
    </citation>
    <scope>NUCLEOTIDE SEQUENCE</scope>
</reference>
<dbReference type="InterPro" id="IPR016197">
    <property type="entry name" value="Chromo-like_dom_sf"/>
</dbReference>
<dbReference type="SUPFAM" id="SSF54160">
    <property type="entry name" value="Chromo domain-like"/>
    <property type="match status" value="1"/>
</dbReference>
<sequence>MRKPSLLKSKGRKTSGGKMRPFGIETSLAADIRGIDAGENDVSALNPLDCPAEAQAPSEQQHPEKSDRVAAPAEDGERDSSGRAENMGEQGFEEAADGALNVGEIQRNQLGEGFYDLEAIRKKRIRQGKVQYLIKWRGWPESTNTWEPIENLAACPDVIDAFEKRSRYKKRGRKQKSNSSNTGSTKKQRSSTPAASNDNTSHSAPPASKKNATTRIETRQSRQLSTKTVKGKKAQATSSLDESGLSMGNQLHNKLSSVRVSARSGEELNEGLVTTNGSSLSSEQAQVPGDFVPIETKRRKGPASRFLKDLSANASNDVPEKVVRAPGTTSSSPVAKEDYEDGCSITEIVDIFKFDDSASNYTTDVLEIFVVKRSDGKEVMANKGFLKENYTSLLIDFYERLLREFIKARA</sequence>
<dbReference type="Gene3D" id="2.40.50.40">
    <property type="match status" value="1"/>
</dbReference>
<accession>A0AAV0EVC1</accession>
<feature type="compositionally biased region" description="Basic residues" evidence="3">
    <location>
        <begin position="1"/>
        <end position="15"/>
    </location>
</feature>
<feature type="compositionally biased region" description="Polar residues" evidence="3">
    <location>
        <begin position="235"/>
        <end position="248"/>
    </location>
</feature>
<dbReference type="AlphaFoldDB" id="A0AAV0EVC1"/>
<dbReference type="PANTHER" id="PTHR47240">
    <property type="entry name" value="CHROMO DOMAIN-CONTAINING PROTEIN LHP1"/>
    <property type="match status" value="1"/>
</dbReference>
<feature type="compositionally biased region" description="Polar residues" evidence="3">
    <location>
        <begin position="210"/>
        <end position="228"/>
    </location>
</feature>
<dbReference type="InterPro" id="IPR000953">
    <property type="entry name" value="Chromo/chromo_shadow_dom"/>
</dbReference>
<feature type="region of interest" description="Disordered" evidence="3">
    <location>
        <begin position="40"/>
        <end position="95"/>
    </location>
</feature>
<feature type="region of interest" description="Disordered" evidence="3">
    <location>
        <begin position="166"/>
        <end position="248"/>
    </location>
</feature>
<name>A0AAV0EVC1_9ASTE</name>
<gene>
    <name evidence="5" type="ORF">CEPIT_LOCUS28109</name>
</gene>
<dbReference type="InterPro" id="IPR023779">
    <property type="entry name" value="Chromodomain_CS"/>
</dbReference>
<proteinExistence type="predicted"/>
<comment type="subcellular location">
    <subcellularLocation>
        <location evidence="1">Nucleus</location>
    </subcellularLocation>
</comment>
<organism evidence="5 6">
    <name type="scientific">Cuscuta epithymum</name>
    <dbReference type="NCBI Taxonomy" id="186058"/>
    <lineage>
        <taxon>Eukaryota</taxon>
        <taxon>Viridiplantae</taxon>
        <taxon>Streptophyta</taxon>
        <taxon>Embryophyta</taxon>
        <taxon>Tracheophyta</taxon>
        <taxon>Spermatophyta</taxon>
        <taxon>Magnoliopsida</taxon>
        <taxon>eudicotyledons</taxon>
        <taxon>Gunneridae</taxon>
        <taxon>Pentapetalae</taxon>
        <taxon>asterids</taxon>
        <taxon>lamiids</taxon>
        <taxon>Solanales</taxon>
        <taxon>Convolvulaceae</taxon>
        <taxon>Cuscuteae</taxon>
        <taxon>Cuscuta</taxon>
        <taxon>Cuscuta subgen. Cuscuta</taxon>
    </lineage>
</organism>
<dbReference type="PROSITE" id="PS00598">
    <property type="entry name" value="CHROMO_1"/>
    <property type="match status" value="1"/>
</dbReference>
<evidence type="ECO:0000313" key="6">
    <source>
        <dbReference type="Proteomes" id="UP001152523"/>
    </source>
</evidence>
<evidence type="ECO:0000313" key="5">
    <source>
        <dbReference type="EMBL" id="CAH9127172.1"/>
    </source>
</evidence>
<keyword evidence="2" id="KW-0539">Nucleus</keyword>
<dbReference type="InterPro" id="IPR044251">
    <property type="entry name" value="LHP1-like"/>
</dbReference>
<dbReference type="PROSITE" id="PS50013">
    <property type="entry name" value="CHROMO_2"/>
    <property type="match status" value="1"/>
</dbReference>
<keyword evidence="6" id="KW-1185">Reference proteome</keyword>
<dbReference type="EMBL" id="CAMAPF010000945">
    <property type="protein sequence ID" value="CAH9127172.1"/>
    <property type="molecule type" value="Genomic_DNA"/>
</dbReference>
<protein>
    <recommendedName>
        <fullName evidence="4">Chromo domain-containing protein</fullName>
    </recommendedName>
</protein>
<dbReference type="Pfam" id="PF00385">
    <property type="entry name" value="Chromo"/>
    <property type="match status" value="1"/>
</dbReference>
<feature type="compositionally biased region" description="Polar residues" evidence="3">
    <location>
        <begin position="190"/>
        <end position="203"/>
    </location>
</feature>
<evidence type="ECO:0000256" key="2">
    <source>
        <dbReference type="ARBA" id="ARBA00023242"/>
    </source>
</evidence>
<comment type="caution">
    <text evidence="5">The sequence shown here is derived from an EMBL/GenBank/DDBJ whole genome shotgun (WGS) entry which is preliminary data.</text>
</comment>
<dbReference type="GO" id="GO:0031507">
    <property type="term" value="P:heterochromatin formation"/>
    <property type="evidence" value="ECO:0007669"/>
    <property type="project" value="InterPro"/>
</dbReference>
<dbReference type="CDD" id="cd00024">
    <property type="entry name" value="CD_CSD"/>
    <property type="match status" value="1"/>
</dbReference>